<dbReference type="PANTHER" id="PTHR35602:SF2">
    <property type="entry name" value="UPF0227 PROTEIN YCFP"/>
    <property type="match status" value="1"/>
</dbReference>
<dbReference type="Pfam" id="PF05728">
    <property type="entry name" value="UPF0227"/>
    <property type="match status" value="1"/>
</dbReference>
<name>A0ABY4DZE9_9NEIS</name>
<dbReference type="PANTHER" id="PTHR35602">
    <property type="entry name" value="ESTERASE YQIA-RELATED"/>
    <property type="match status" value="1"/>
</dbReference>
<gene>
    <name evidence="1" type="ORF">LVJ82_13660</name>
</gene>
<organism evidence="1 2">
    <name type="scientific">Vitreoscilla massiliensis</name>
    <dbReference type="NCBI Taxonomy" id="1689272"/>
    <lineage>
        <taxon>Bacteria</taxon>
        <taxon>Pseudomonadati</taxon>
        <taxon>Pseudomonadota</taxon>
        <taxon>Betaproteobacteria</taxon>
        <taxon>Neisseriales</taxon>
        <taxon>Neisseriaceae</taxon>
        <taxon>Vitreoscilla</taxon>
    </lineage>
</organism>
<evidence type="ECO:0000313" key="2">
    <source>
        <dbReference type="Proteomes" id="UP000832011"/>
    </source>
</evidence>
<protein>
    <recommendedName>
        <fullName evidence="3">Esterase</fullName>
    </recommendedName>
</protein>
<dbReference type="Gene3D" id="3.40.50.1820">
    <property type="entry name" value="alpha/beta hydrolase"/>
    <property type="match status" value="1"/>
</dbReference>
<proteinExistence type="predicted"/>
<sequence length="175" mass="19470">MQTILYFHGFESNCQTEKFARTKAFFSAQGYELIGLNVDYTDIPPPVIDQIVAEIFSLHDVVACIGCSLGGYWANRSAVLHLVAAAIVNPALKFYHTHLKKYPGLAAYKNEATYTESNFAPRLVMLGTADEVLDYRIAKQAFPQEEVQLIEGGSHAGYDFLDEFLQAALVTVKQQ</sequence>
<keyword evidence="2" id="KW-1185">Reference proteome</keyword>
<evidence type="ECO:0008006" key="3">
    <source>
        <dbReference type="Google" id="ProtNLM"/>
    </source>
</evidence>
<dbReference type="SUPFAM" id="SSF53474">
    <property type="entry name" value="alpha/beta-Hydrolases"/>
    <property type="match status" value="1"/>
</dbReference>
<dbReference type="EMBL" id="CP091511">
    <property type="protein sequence ID" value="UOO88505.1"/>
    <property type="molecule type" value="Genomic_DNA"/>
</dbReference>
<dbReference type="InterPro" id="IPR008886">
    <property type="entry name" value="UPF0227/Esterase_YqiA"/>
</dbReference>
<accession>A0ABY4DZE9</accession>
<dbReference type="RefSeq" id="WP_058357810.1">
    <property type="nucleotide sequence ID" value="NZ_CABKVG010000010.1"/>
</dbReference>
<reference evidence="1 2" key="1">
    <citation type="journal article" date="2022" name="Res Sq">
        <title>Evolution of multicellular longitudinally dividing oral cavity symbionts (Neisseriaceae).</title>
        <authorList>
            <person name="Nyongesa S."/>
            <person name="Weber P."/>
            <person name="Bernet E."/>
            <person name="Pullido F."/>
            <person name="Nieckarz M."/>
            <person name="Delaby M."/>
            <person name="Nieves C."/>
            <person name="Viehboeck T."/>
            <person name="Krause N."/>
            <person name="Rivera-Millot A."/>
            <person name="Nakamura A."/>
            <person name="Vischer N."/>
            <person name="VanNieuwenhze M."/>
            <person name="Brun Y."/>
            <person name="Cava F."/>
            <person name="Bulgheresi S."/>
            <person name="Veyrier F."/>
        </authorList>
    </citation>
    <scope>NUCLEOTIDE SEQUENCE [LARGE SCALE GENOMIC DNA]</scope>
    <source>
        <strain evidence="1 2">SN4</strain>
    </source>
</reference>
<evidence type="ECO:0000313" key="1">
    <source>
        <dbReference type="EMBL" id="UOO88505.1"/>
    </source>
</evidence>
<dbReference type="Proteomes" id="UP000832011">
    <property type="component" value="Chromosome"/>
</dbReference>
<dbReference type="InterPro" id="IPR029058">
    <property type="entry name" value="AB_hydrolase_fold"/>
</dbReference>